<dbReference type="EMBL" id="BMKG01000020">
    <property type="protein sequence ID" value="GGC15189.1"/>
    <property type="molecule type" value="Genomic_DNA"/>
</dbReference>
<evidence type="ECO:0000256" key="1">
    <source>
        <dbReference type="SAM" id="SignalP"/>
    </source>
</evidence>
<organism evidence="3 4">
    <name type="scientific">Pseudoduganella buxea</name>
    <dbReference type="NCBI Taxonomy" id="1949069"/>
    <lineage>
        <taxon>Bacteria</taxon>
        <taxon>Pseudomonadati</taxon>
        <taxon>Pseudomonadota</taxon>
        <taxon>Betaproteobacteria</taxon>
        <taxon>Burkholderiales</taxon>
        <taxon>Oxalobacteraceae</taxon>
        <taxon>Telluria group</taxon>
        <taxon>Pseudoduganella</taxon>
    </lineage>
</organism>
<keyword evidence="1" id="KW-0732">Signal</keyword>
<reference evidence="3 4" key="3">
    <citation type="submission" date="2019-11" db="EMBL/GenBank/DDBJ databases">
        <title>Type strains purchased from KCTC, JCM and DSMZ.</title>
        <authorList>
            <person name="Lu H."/>
        </authorList>
    </citation>
    <scope>NUCLEOTIDE SEQUENCE [LARGE SCALE GENOMIC DNA]</scope>
    <source>
        <strain evidence="3 4">KCTC 52429</strain>
    </source>
</reference>
<reference evidence="2" key="1">
    <citation type="journal article" date="2014" name="Int. J. Syst. Evol. Microbiol.">
        <title>Complete genome of a new Firmicutes species belonging to the dominant human colonic microbiota ('Ruminococcus bicirculans') reveals two chromosomes and a selective capacity to utilize plant glucans.</title>
        <authorList>
            <consortium name="NISC Comparative Sequencing Program"/>
            <person name="Wegmann U."/>
            <person name="Louis P."/>
            <person name="Goesmann A."/>
            <person name="Henrissat B."/>
            <person name="Duncan S.H."/>
            <person name="Flint H.J."/>
        </authorList>
    </citation>
    <scope>NUCLEOTIDE SEQUENCE</scope>
    <source>
        <strain evidence="2">CGMCC 1.15931</strain>
    </source>
</reference>
<evidence type="ECO:0000313" key="5">
    <source>
        <dbReference type="Proteomes" id="UP000622638"/>
    </source>
</evidence>
<name>A0A6I3SXW8_9BURK</name>
<dbReference type="AlphaFoldDB" id="A0A6I3SXW8"/>
<dbReference type="Proteomes" id="UP000430634">
    <property type="component" value="Unassembled WGS sequence"/>
</dbReference>
<dbReference type="EMBL" id="WNKZ01000044">
    <property type="protein sequence ID" value="MTV54181.1"/>
    <property type="molecule type" value="Genomic_DNA"/>
</dbReference>
<dbReference type="RefSeq" id="WP_155471481.1">
    <property type="nucleotide sequence ID" value="NZ_BMKG01000020.1"/>
</dbReference>
<feature type="chain" id="PRO_5026067184" evidence="1">
    <location>
        <begin position="24"/>
        <end position="231"/>
    </location>
</feature>
<reference evidence="5" key="2">
    <citation type="journal article" date="2019" name="Int. J. Syst. Evol. Microbiol.">
        <title>The Global Catalogue of Microorganisms (GCM) 10K type strain sequencing project: providing services to taxonomists for standard genome sequencing and annotation.</title>
        <authorList>
            <consortium name="The Broad Institute Genomics Platform"/>
            <consortium name="The Broad Institute Genome Sequencing Center for Infectious Disease"/>
            <person name="Wu L."/>
            <person name="Ma J."/>
        </authorList>
    </citation>
    <scope>NUCLEOTIDE SEQUENCE [LARGE SCALE GENOMIC DNA]</scope>
    <source>
        <strain evidence="5">CGMCC 1.15931</strain>
    </source>
</reference>
<accession>A0A6I3SXW8</accession>
<evidence type="ECO:0000313" key="2">
    <source>
        <dbReference type="EMBL" id="GGC15189.1"/>
    </source>
</evidence>
<dbReference type="OrthoDB" id="8758882at2"/>
<evidence type="ECO:0000313" key="4">
    <source>
        <dbReference type="Proteomes" id="UP000430634"/>
    </source>
</evidence>
<reference evidence="2" key="4">
    <citation type="submission" date="2024-05" db="EMBL/GenBank/DDBJ databases">
        <authorList>
            <person name="Sun Q."/>
            <person name="Zhou Y."/>
        </authorList>
    </citation>
    <scope>NUCLEOTIDE SEQUENCE</scope>
    <source>
        <strain evidence="2">CGMCC 1.15931</strain>
    </source>
</reference>
<dbReference type="PROSITE" id="PS51257">
    <property type="entry name" value="PROKAR_LIPOPROTEIN"/>
    <property type="match status" value="1"/>
</dbReference>
<comment type="caution">
    <text evidence="3">The sequence shown here is derived from an EMBL/GenBank/DDBJ whole genome shotgun (WGS) entry which is preliminary data.</text>
</comment>
<keyword evidence="5" id="KW-1185">Reference proteome</keyword>
<feature type="signal peptide" evidence="1">
    <location>
        <begin position="1"/>
        <end position="23"/>
    </location>
</feature>
<sequence>MNTKSSWSFVLASLILGCARAGAANPIEYSVQEVKVGGSKSFQMGVSIESIRLRSAQGVRKSSVASINSGIVKFVTNFAIEARQCGNASQGNPWEYKLSFDKIVDSRDYLSVVYNKDTVCAGSPEVVKEAAVFSKESGALMSPVKLVQTLLPKASVANEPAPRSHLIIFDRMTLDRMVTAAAALSTEYSPDCDNFAKTSSFRVWVDGRHLIAFPEFSRTHSRCQLEYSLDY</sequence>
<protein>
    <submittedName>
        <fullName evidence="3">Uncharacterized protein</fullName>
    </submittedName>
</protein>
<proteinExistence type="predicted"/>
<gene>
    <name evidence="2" type="ORF">GCM10011572_40680</name>
    <name evidence="3" type="ORF">GM672_15730</name>
</gene>
<dbReference type="Proteomes" id="UP000622638">
    <property type="component" value="Unassembled WGS sequence"/>
</dbReference>
<evidence type="ECO:0000313" key="3">
    <source>
        <dbReference type="EMBL" id="MTV54181.1"/>
    </source>
</evidence>